<dbReference type="SMART" id="SM00089">
    <property type="entry name" value="PKD"/>
    <property type="match status" value="2"/>
</dbReference>
<dbReference type="InterPro" id="IPR013783">
    <property type="entry name" value="Ig-like_fold"/>
</dbReference>
<organism evidence="3 4">
    <name type="scientific">Pedobacter ginsengisoli</name>
    <dbReference type="NCBI Taxonomy" id="363852"/>
    <lineage>
        <taxon>Bacteria</taxon>
        <taxon>Pseudomonadati</taxon>
        <taxon>Bacteroidota</taxon>
        <taxon>Sphingobacteriia</taxon>
        <taxon>Sphingobacteriales</taxon>
        <taxon>Sphingobacteriaceae</taxon>
        <taxon>Pedobacter</taxon>
    </lineage>
</organism>
<feature type="domain" description="PKD" evidence="2">
    <location>
        <begin position="67"/>
        <end position="113"/>
    </location>
</feature>
<evidence type="ECO:0000259" key="2">
    <source>
        <dbReference type="PROSITE" id="PS50093"/>
    </source>
</evidence>
<feature type="domain" description="PKD" evidence="2">
    <location>
        <begin position="130"/>
        <end position="192"/>
    </location>
</feature>
<gene>
    <name evidence="3" type="ORF">CPT03_12150</name>
</gene>
<reference evidence="3 4" key="1">
    <citation type="submission" date="2017-10" db="EMBL/GenBank/DDBJ databases">
        <title>Whole genome of Pedobacter ginsengisoli T01R-27 isolated from tomato rhizosphere.</title>
        <authorList>
            <person name="Weon H.-Y."/>
            <person name="Lee S.A."/>
            <person name="Sang M.K."/>
            <person name="Song J."/>
        </authorList>
    </citation>
    <scope>NUCLEOTIDE SEQUENCE [LARGE SCALE GENOMIC DNA]</scope>
    <source>
        <strain evidence="3 4">T01R-27</strain>
    </source>
</reference>
<evidence type="ECO:0000313" key="3">
    <source>
        <dbReference type="EMBL" id="ATP57169.1"/>
    </source>
</evidence>
<keyword evidence="4" id="KW-1185">Reference proteome</keyword>
<dbReference type="Gene3D" id="2.60.40.10">
    <property type="entry name" value="Immunoglobulins"/>
    <property type="match status" value="2"/>
</dbReference>
<dbReference type="Pfam" id="PF18911">
    <property type="entry name" value="PKD_4"/>
    <property type="match status" value="1"/>
</dbReference>
<dbReference type="KEGG" id="pgs:CPT03_12150"/>
<feature type="signal peptide" evidence="1">
    <location>
        <begin position="1"/>
        <end position="27"/>
    </location>
</feature>
<dbReference type="EMBL" id="CP024091">
    <property type="protein sequence ID" value="ATP57169.1"/>
    <property type="molecule type" value="Genomic_DNA"/>
</dbReference>
<evidence type="ECO:0000256" key="1">
    <source>
        <dbReference type="SAM" id="SignalP"/>
    </source>
</evidence>
<dbReference type="Pfam" id="PF16405">
    <property type="entry name" value="DUF5013"/>
    <property type="match status" value="1"/>
</dbReference>
<protein>
    <recommendedName>
        <fullName evidence="2">PKD domain-containing protein</fullName>
    </recommendedName>
</protein>
<dbReference type="InterPro" id="IPR035986">
    <property type="entry name" value="PKD_dom_sf"/>
</dbReference>
<dbReference type="InterPro" id="IPR000601">
    <property type="entry name" value="PKD_dom"/>
</dbReference>
<dbReference type="PROSITE" id="PS50093">
    <property type="entry name" value="PKD"/>
    <property type="match status" value="2"/>
</dbReference>
<dbReference type="PROSITE" id="PS51257">
    <property type="entry name" value="PROKAR_LIPOPROTEIN"/>
    <property type="match status" value="1"/>
</dbReference>
<keyword evidence="1" id="KW-0732">Signal</keyword>
<dbReference type="Proteomes" id="UP000223749">
    <property type="component" value="Chromosome"/>
</dbReference>
<dbReference type="InterPro" id="IPR032181">
    <property type="entry name" value="DUF5013"/>
</dbReference>
<dbReference type="SUPFAM" id="SSF49299">
    <property type="entry name" value="PKD domain"/>
    <property type="match status" value="2"/>
</dbReference>
<accession>A0A2D1U6D5</accession>
<feature type="chain" id="PRO_5013709431" description="PKD domain-containing protein" evidence="1">
    <location>
        <begin position="28"/>
        <end position="371"/>
    </location>
</feature>
<name>A0A2D1U6D5_9SPHI</name>
<proteinExistence type="predicted"/>
<dbReference type="InterPro" id="IPR022409">
    <property type="entry name" value="PKD/Chitinase_dom"/>
</dbReference>
<dbReference type="AlphaFoldDB" id="A0A2D1U6D5"/>
<sequence>MRKKNSMNKLFTLLLSTIIFTSCVKNMDIVPGPTEGNPPLVDFEVVPGDDAFTFDFKNNSKNYKRLEWRFGDDGISTEIAPSHVFARADTFDVNLSAISEDGSIAKKVMRVMIVPDKAINFIAESQGSNKVKFSVKSANVKVKSLSWNFGDDSDSTTVAAPIKEYGPGKLYTAKLTVTTEKGSVFTVKKLVTSNGTVVDVTSKYLLNVGPKFATSERFGSRWGVVANWRVNAAVRQRDGGMGSWDEWEGNSMSMESWGGEPDIVNGKIQQTALLPLPVGEYFYTLFFHDYQFKDQFYTVIAKGNEIPDVDKVESNPDVLGYTKSNGNAPLNFTTNFKVATPSNVTFGFVSTMIQSDQTFKLTYIKLYELDK</sequence>
<evidence type="ECO:0000313" key="4">
    <source>
        <dbReference type="Proteomes" id="UP000223749"/>
    </source>
</evidence>
<dbReference type="CDD" id="cd00146">
    <property type="entry name" value="PKD"/>
    <property type="match status" value="1"/>
</dbReference>